<dbReference type="PANTHER" id="PTHR39673">
    <property type="entry name" value="TUNGSTEN FORMYLMETHANOFURAN DEHYDROGENASE, SUBUNIT C (FWDC)"/>
    <property type="match status" value="1"/>
</dbReference>
<dbReference type="OrthoDB" id="8562860at2"/>
<keyword evidence="3" id="KW-1185">Reference proteome</keyword>
<dbReference type="GO" id="GO:0046914">
    <property type="term" value="F:transition metal ion binding"/>
    <property type="evidence" value="ECO:0007669"/>
    <property type="project" value="InterPro"/>
</dbReference>
<sequence>MNPLVFTLKTELQQRLDLSPLVPNLLQGKTPDDIKALPLSYGNRHLNVDNVFDMTGEDTQHLIFKADCGKLDHIGAVMQGGTIEIYGSIGAYLGRDMRKGKIEIHGNTDAYTAAGMKGGEIFIHGNAGDYLGSARAGERQGMRGGRVIVTGNAGHRVGDQLRRGMIIIEGDAGDYCASRMVAGTIAIFGQVGSYLGYGMQRGTVILSRPPAHLLATFNDCGQHELLFLRLLEKSLQYPNSRIPRALFSAPVQRFAGDLATIGKGEILVMGGIQ</sequence>
<dbReference type="GO" id="GO:0015948">
    <property type="term" value="P:methanogenesis"/>
    <property type="evidence" value="ECO:0007669"/>
    <property type="project" value="InterPro"/>
</dbReference>
<accession>I3CJ88</accession>
<dbReference type="HOGENOM" id="CLU_072248_1_0_6"/>
<dbReference type="STRING" id="395493.BegalDRAFT_2847"/>
<dbReference type="InterPro" id="IPR036485">
    <property type="entry name" value="Glu_synth_asu_C_sf"/>
</dbReference>
<dbReference type="Pfam" id="PF01493">
    <property type="entry name" value="GXGXG"/>
    <property type="match status" value="1"/>
</dbReference>
<dbReference type="Proteomes" id="UP000005744">
    <property type="component" value="Unassembled WGS sequence"/>
</dbReference>
<organism evidence="2 3">
    <name type="scientific">Beggiatoa alba B18LD</name>
    <dbReference type="NCBI Taxonomy" id="395493"/>
    <lineage>
        <taxon>Bacteria</taxon>
        <taxon>Pseudomonadati</taxon>
        <taxon>Pseudomonadota</taxon>
        <taxon>Gammaproteobacteria</taxon>
        <taxon>Thiotrichales</taxon>
        <taxon>Thiotrichaceae</taxon>
        <taxon>Beggiatoa</taxon>
    </lineage>
</organism>
<dbReference type="GO" id="GO:0018493">
    <property type="term" value="F:formylmethanofuran dehydrogenase activity"/>
    <property type="evidence" value="ECO:0007669"/>
    <property type="project" value="InterPro"/>
</dbReference>
<dbReference type="RefSeq" id="WP_002691060.1">
    <property type="nucleotide sequence ID" value="NZ_JH600070.1"/>
</dbReference>
<dbReference type="NCBIfam" id="TIGR03122">
    <property type="entry name" value="one_C_dehyd_C"/>
    <property type="match status" value="1"/>
</dbReference>
<dbReference type="PANTHER" id="PTHR39673:SF5">
    <property type="entry name" value="TUNGSTEN-CONTAINING FORMYLMETHANOFURAN DEHYDROGENASE 2 SUBUNIT C"/>
    <property type="match status" value="1"/>
</dbReference>
<dbReference type="eggNOG" id="COG2218">
    <property type="taxonomic scope" value="Bacteria"/>
</dbReference>
<proteinExistence type="predicted"/>
<feature type="domain" description="Glutamate synthase alpha subunit C-terminal" evidence="1">
    <location>
        <begin position="82"/>
        <end position="207"/>
    </location>
</feature>
<evidence type="ECO:0000313" key="2">
    <source>
        <dbReference type="EMBL" id="EIJ43681.1"/>
    </source>
</evidence>
<dbReference type="InterPro" id="IPR017550">
    <property type="entry name" value="Formylmethanofuran_DH_suC"/>
</dbReference>
<dbReference type="Gene3D" id="2.160.20.60">
    <property type="entry name" value="Glutamate synthase, alpha subunit, C-terminal domain"/>
    <property type="match status" value="1"/>
</dbReference>
<dbReference type="EMBL" id="JH600070">
    <property type="protein sequence ID" value="EIJ43681.1"/>
    <property type="molecule type" value="Genomic_DNA"/>
</dbReference>
<dbReference type="InterPro" id="IPR002489">
    <property type="entry name" value="Glu_synth_asu_C"/>
</dbReference>
<name>I3CJ88_9GAMM</name>
<reference evidence="2 3" key="1">
    <citation type="submission" date="2011-11" db="EMBL/GenBank/DDBJ databases">
        <title>Improved High-Quality Draft sequence of Beggiatoa alba B18lD.</title>
        <authorList>
            <consortium name="US DOE Joint Genome Institute"/>
            <person name="Lucas S."/>
            <person name="Han J."/>
            <person name="Lapidus A."/>
            <person name="Cheng J.-F."/>
            <person name="Goodwin L."/>
            <person name="Pitluck S."/>
            <person name="Peters L."/>
            <person name="Mikhailova N."/>
            <person name="Held B."/>
            <person name="Detter J.C."/>
            <person name="Han C."/>
            <person name="Tapia R."/>
            <person name="Land M."/>
            <person name="Hauser L."/>
            <person name="Kyrpides N."/>
            <person name="Ivanova N."/>
            <person name="Pagani I."/>
            <person name="Samuel K."/>
            <person name="Teske A."/>
            <person name="Mueller J."/>
            <person name="Woyke T."/>
        </authorList>
    </citation>
    <scope>NUCLEOTIDE SEQUENCE [LARGE SCALE GENOMIC DNA]</scope>
    <source>
        <strain evidence="2 3">B18LD</strain>
    </source>
</reference>
<evidence type="ECO:0000313" key="3">
    <source>
        <dbReference type="Proteomes" id="UP000005744"/>
    </source>
</evidence>
<evidence type="ECO:0000259" key="1">
    <source>
        <dbReference type="Pfam" id="PF01493"/>
    </source>
</evidence>
<gene>
    <name evidence="2" type="ORF">BegalDRAFT_2847</name>
</gene>
<protein>
    <submittedName>
        <fullName evidence="2">Formylmethanofuran dehydrogenase subunit C</fullName>
    </submittedName>
</protein>
<dbReference type="SUPFAM" id="SSF69336">
    <property type="entry name" value="Alpha subunit of glutamate synthase, C-terminal domain"/>
    <property type="match status" value="1"/>
</dbReference>
<dbReference type="AlphaFoldDB" id="I3CJ88"/>